<dbReference type="InterPro" id="IPR024775">
    <property type="entry name" value="DinB-like"/>
</dbReference>
<dbReference type="OrthoDB" id="3542438at2"/>
<gene>
    <name evidence="2" type="ORF">FDA94_05430</name>
</gene>
<comment type="caution">
    <text evidence="2">The sequence shown here is derived from an EMBL/GenBank/DDBJ whole genome shotgun (WGS) entry which is preliminary data.</text>
</comment>
<dbReference type="AlphaFoldDB" id="A0A4U3MLT4"/>
<dbReference type="InterPro" id="IPR001646">
    <property type="entry name" value="5peptide_repeat"/>
</dbReference>
<dbReference type="InterPro" id="IPR034660">
    <property type="entry name" value="DinB/YfiT-like"/>
</dbReference>
<evidence type="ECO:0000313" key="2">
    <source>
        <dbReference type="EMBL" id="TKK90441.1"/>
    </source>
</evidence>
<dbReference type="RefSeq" id="WP_137245913.1">
    <property type="nucleotide sequence ID" value="NZ_SZQA01000003.1"/>
</dbReference>
<dbReference type="Gene3D" id="1.20.120.450">
    <property type="entry name" value="dinb family like domain"/>
    <property type="match status" value="1"/>
</dbReference>
<name>A0A4U3MLT4_9ACTN</name>
<protein>
    <submittedName>
        <fullName evidence="2">DinB family protein</fullName>
    </submittedName>
</protein>
<evidence type="ECO:0000259" key="1">
    <source>
        <dbReference type="Pfam" id="PF12867"/>
    </source>
</evidence>
<evidence type="ECO:0000313" key="3">
    <source>
        <dbReference type="Proteomes" id="UP000308705"/>
    </source>
</evidence>
<dbReference type="Pfam" id="PF12867">
    <property type="entry name" value="DinB_2"/>
    <property type="match status" value="1"/>
</dbReference>
<organism evidence="2 3">
    <name type="scientific">Herbidospora galbida</name>
    <dbReference type="NCBI Taxonomy" id="2575442"/>
    <lineage>
        <taxon>Bacteria</taxon>
        <taxon>Bacillati</taxon>
        <taxon>Actinomycetota</taxon>
        <taxon>Actinomycetes</taxon>
        <taxon>Streptosporangiales</taxon>
        <taxon>Streptosporangiaceae</taxon>
        <taxon>Herbidospora</taxon>
    </lineage>
</organism>
<dbReference type="EMBL" id="SZQA01000003">
    <property type="protein sequence ID" value="TKK90441.1"/>
    <property type="molecule type" value="Genomic_DNA"/>
</dbReference>
<dbReference type="Gene3D" id="2.160.20.80">
    <property type="entry name" value="E3 ubiquitin-protein ligase SopA"/>
    <property type="match status" value="1"/>
</dbReference>
<feature type="domain" description="DinB-like" evidence="1">
    <location>
        <begin position="96"/>
        <end position="231"/>
    </location>
</feature>
<proteinExistence type="predicted"/>
<sequence length="248" mass="28179">MEYVHTREFRGAVFRQSDLTGAIFRECDLTGVRIAGSQVADLRITGFDGETGTVVVDDVDVTAYVAAELDRRHPERVQSRDVRTADDHRRMLDTVERLWTQTRERAERLPEAVRHERVDDEWSFAETLRHLVFAVDTWVGRMILGETASYHRLGLPPTDVAATEIEASYDEVVRLYADRGAKLRGVVEALTDDDLDQVRTGELIPEWGVESHSVAHCLRVVLREHVEHRRFAERDLARLAASGHAPAE</sequence>
<keyword evidence="3" id="KW-1185">Reference proteome</keyword>
<dbReference type="SUPFAM" id="SSF109854">
    <property type="entry name" value="DinB/YfiT-like putative metalloenzymes"/>
    <property type="match status" value="1"/>
</dbReference>
<dbReference type="SUPFAM" id="SSF141571">
    <property type="entry name" value="Pentapeptide repeat-like"/>
    <property type="match status" value="1"/>
</dbReference>
<dbReference type="Pfam" id="PF00805">
    <property type="entry name" value="Pentapeptide"/>
    <property type="match status" value="1"/>
</dbReference>
<accession>A0A4U3MLT4</accession>
<reference evidence="2 3" key="1">
    <citation type="submission" date="2019-04" db="EMBL/GenBank/DDBJ databases">
        <title>Herbidospora sp. NEAU-GS14.nov., a novel actinomycete isolated from soil.</title>
        <authorList>
            <person name="Han L."/>
        </authorList>
    </citation>
    <scope>NUCLEOTIDE SEQUENCE [LARGE SCALE GENOMIC DNA]</scope>
    <source>
        <strain evidence="2 3">NEAU-GS14</strain>
    </source>
</reference>
<dbReference type="Proteomes" id="UP000308705">
    <property type="component" value="Unassembled WGS sequence"/>
</dbReference>